<keyword evidence="1" id="KW-0732">Signal</keyword>
<sequence>MKRVLAAFVASHAFAAASLATEPPVLGAQPQPAGDLAQGASPAAPVLTDEIIRKAVRDTIAEDPHPAPAGDRQDGVLRANTAHARMTAAFNDAKVPDCLHDDALKLQPAHIGPIGVVGPLSLPWIIAAAVRGKCN</sequence>
<keyword evidence="3" id="KW-1185">Reference proteome</keyword>
<name>A0A6L6PCI9_9BURK</name>
<comment type="caution">
    <text evidence="2">The sequence shown here is derived from an EMBL/GenBank/DDBJ whole genome shotgun (WGS) entry which is preliminary data.</text>
</comment>
<organism evidence="2 3">
    <name type="scientific">Duganella radicis</name>
    <dbReference type="NCBI Taxonomy" id="551988"/>
    <lineage>
        <taxon>Bacteria</taxon>
        <taxon>Pseudomonadati</taxon>
        <taxon>Pseudomonadota</taxon>
        <taxon>Betaproteobacteria</taxon>
        <taxon>Burkholderiales</taxon>
        <taxon>Oxalobacteraceae</taxon>
        <taxon>Telluria group</taxon>
        <taxon>Duganella</taxon>
    </lineage>
</organism>
<proteinExistence type="predicted"/>
<dbReference type="Proteomes" id="UP000475582">
    <property type="component" value="Unassembled WGS sequence"/>
</dbReference>
<evidence type="ECO:0000313" key="3">
    <source>
        <dbReference type="Proteomes" id="UP000475582"/>
    </source>
</evidence>
<gene>
    <name evidence="2" type="ORF">GM676_04205</name>
</gene>
<evidence type="ECO:0000313" key="2">
    <source>
        <dbReference type="EMBL" id="MTV36788.1"/>
    </source>
</evidence>
<feature type="signal peptide" evidence="1">
    <location>
        <begin position="1"/>
        <end position="20"/>
    </location>
</feature>
<accession>A0A6L6PCI9</accession>
<dbReference type="OrthoDB" id="8759529at2"/>
<reference evidence="2 3" key="1">
    <citation type="submission" date="2019-11" db="EMBL/GenBank/DDBJ databases">
        <title>Type strains purchased from KCTC, JCM and DSMZ.</title>
        <authorList>
            <person name="Lu H."/>
        </authorList>
    </citation>
    <scope>NUCLEOTIDE SEQUENCE [LARGE SCALE GENOMIC DNA]</scope>
    <source>
        <strain evidence="2 3">KCTC 22382</strain>
    </source>
</reference>
<feature type="chain" id="PRO_5027039553" evidence="1">
    <location>
        <begin position="21"/>
        <end position="135"/>
    </location>
</feature>
<protein>
    <submittedName>
        <fullName evidence="2">Uncharacterized protein</fullName>
    </submittedName>
</protein>
<dbReference type="AlphaFoldDB" id="A0A6L6PCI9"/>
<evidence type="ECO:0000256" key="1">
    <source>
        <dbReference type="SAM" id="SignalP"/>
    </source>
</evidence>
<dbReference type="EMBL" id="WNKY01000002">
    <property type="protein sequence ID" value="MTV36788.1"/>
    <property type="molecule type" value="Genomic_DNA"/>
</dbReference>
<dbReference type="RefSeq" id="WP_155462134.1">
    <property type="nucleotide sequence ID" value="NZ_WNKY01000002.1"/>
</dbReference>